<dbReference type="Proteomes" id="UP000807469">
    <property type="component" value="Unassembled WGS sequence"/>
</dbReference>
<feature type="region of interest" description="Disordered" evidence="1">
    <location>
        <begin position="453"/>
        <end position="493"/>
    </location>
</feature>
<gene>
    <name evidence="2" type="ORF">BDN70DRAFT_850108</name>
</gene>
<proteinExistence type="predicted"/>
<dbReference type="EMBL" id="MU155145">
    <property type="protein sequence ID" value="KAF9484285.1"/>
    <property type="molecule type" value="Genomic_DNA"/>
</dbReference>
<comment type="caution">
    <text evidence="2">The sequence shown here is derived from an EMBL/GenBank/DDBJ whole genome shotgun (WGS) entry which is preliminary data.</text>
</comment>
<evidence type="ECO:0000313" key="3">
    <source>
        <dbReference type="Proteomes" id="UP000807469"/>
    </source>
</evidence>
<feature type="region of interest" description="Disordered" evidence="1">
    <location>
        <begin position="1"/>
        <end position="132"/>
    </location>
</feature>
<evidence type="ECO:0000256" key="1">
    <source>
        <dbReference type="SAM" id="MobiDB-lite"/>
    </source>
</evidence>
<reference evidence="2" key="1">
    <citation type="submission" date="2020-11" db="EMBL/GenBank/DDBJ databases">
        <authorList>
            <consortium name="DOE Joint Genome Institute"/>
            <person name="Ahrendt S."/>
            <person name="Riley R."/>
            <person name="Andreopoulos W."/>
            <person name="Labutti K."/>
            <person name="Pangilinan J."/>
            <person name="Ruiz-Duenas F.J."/>
            <person name="Barrasa J.M."/>
            <person name="Sanchez-Garcia M."/>
            <person name="Camarero S."/>
            <person name="Miyauchi S."/>
            <person name="Serrano A."/>
            <person name="Linde D."/>
            <person name="Babiker R."/>
            <person name="Drula E."/>
            <person name="Ayuso-Fernandez I."/>
            <person name="Pacheco R."/>
            <person name="Padilla G."/>
            <person name="Ferreira P."/>
            <person name="Barriuso J."/>
            <person name="Kellner H."/>
            <person name="Castanera R."/>
            <person name="Alfaro M."/>
            <person name="Ramirez L."/>
            <person name="Pisabarro A.G."/>
            <person name="Kuo A."/>
            <person name="Tritt A."/>
            <person name="Lipzen A."/>
            <person name="He G."/>
            <person name="Yan M."/>
            <person name="Ng V."/>
            <person name="Cullen D."/>
            <person name="Martin F."/>
            <person name="Rosso M.-N."/>
            <person name="Henrissat B."/>
            <person name="Hibbett D."/>
            <person name="Martinez A.T."/>
            <person name="Grigoriev I.V."/>
        </authorList>
    </citation>
    <scope>NUCLEOTIDE SEQUENCE</scope>
    <source>
        <strain evidence="2">CIRM-BRFM 674</strain>
    </source>
</reference>
<name>A0A9P6D5S6_9AGAR</name>
<dbReference type="AlphaFoldDB" id="A0A9P6D5S6"/>
<feature type="compositionally biased region" description="Pro residues" evidence="1">
    <location>
        <begin position="49"/>
        <end position="61"/>
    </location>
</feature>
<accession>A0A9P6D5S6</accession>
<keyword evidence="3" id="KW-1185">Reference proteome</keyword>
<organism evidence="2 3">
    <name type="scientific">Pholiota conissans</name>
    <dbReference type="NCBI Taxonomy" id="109636"/>
    <lineage>
        <taxon>Eukaryota</taxon>
        <taxon>Fungi</taxon>
        <taxon>Dikarya</taxon>
        <taxon>Basidiomycota</taxon>
        <taxon>Agaricomycotina</taxon>
        <taxon>Agaricomycetes</taxon>
        <taxon>Agaricomycetidae</taxon>
        <taxon>Agaricales</taxon>
        <taxon>Agaricineae</taxon>
        <taxon>Strophariaceae</taxon>
        <taxon>Pholiota</taxon>
    </lineage>
</organism>
<dbReference type="OrthoDB" id="3166447at2759"/>
<feature type="compositionally biased region" description="Polar residues" evidence="1">
    <location>
        <begin position="460"/>
        <end position="469"/>
    </location>
</feature>
<sequence>MAYSTNAPLHMPIGRSASPSPYGYAAPIARPVSRGPSPAPQAYGGPAPYGNPAPYGAPIPRPVSRGPSPRPYTYAAPVARPPISRGPSPAPPGVIGRPQEHQRQGSVAGGFQVEKRAKSPNPYGRSGPELPQPAYRDEALYREQVSALIAAKDSQFAVTGHIPVDPAQLVLFFRVKTGITHSLDFPIDISYNTPPALDVLIASCRPNQRSDYDAYGSREGLFYPSTLPLTASLELANTPLLDAIRNSLFPLLPAGEYLTAVRDGLDVVQAGSHIAPFPPAQLRNDQRAGTIVIALPNRFRGGAIHVRDAEGREEKFQLTGGRAGDIEWIAFRSDCDYEVEQVTKGCFMTLSYAIYIKSFGPATTSLETLITPSDTFFDLLSPILNMSRGRSVGFYLTQDYNVDPAEFTAGSLIPQLKGPDALIYNAFKLHKLAPEIHWTAGGYIWPKEYTLESFGDDPEQQQPPSTNPLKNPGGMRTPFGSANSPRATPPMRGAFQYGGQPQYGAEEPEDVIVSRVRASGAATLADAGISLLTDYRELKPVVGKERVFFVANNELQKLVLNALLVVYIP</sequence>
<evidence type="ECO:0000313" key="2">
    <source>
        <dbReference type="EMBL" id="KAF9484285.1"/>
    </source>
</evidence>
<protein>
    <submittedName>
        <fullName evidence="2">Uncharacterized protein</fullName>
    </submittedName>
</protein>